<evidence type="ECO:0000313" key="3">
    <source>
        <dbReference type="Proteomes" id="UP001589575"/>
    </source>
</evidence>
<gene>
    <name evidence="2" type="ORF">ACFFX0_25800</name>
</gene>
<evidence type="ECO:0000256" key="1">
    <source>
        <dbReference type="SAM" id="MobiDB-lite"/>
    </source>
</evidence>
<feature type="compositionally biased region" description="Low complexity" evidence="1">
    <location>
        <begin position="27"/>
        <end position="60"/>
    </location>
</feature>
<evidence type="ECO:0000313" key="2">
    <source>
        <dbReference type="EMBL" id="MFB9074418.1"/>
    </source>
</evidence>
<organism evidence="2 3">
    <name type="scientific">Citricoccus parietis</name>
    <dbReference type="NCBI Taxonomy" id="592307"/>
    <lineage>
        <taxon>Bacteria</taxon>
        <taxon>Bacillati</taxon>
        <taxon>Actinomycetota</taxon>
        <taxon>Actinomycetes</taxon>
        <taxon>Micrococcales</taxon>
        <taxon>Micrococcaceae</taxon>
        <taxon>Citricoccus</taxon>
    </lineage>
</organism>
<reference evidence="2 3" key="1">
    <citation type="submission" date="2024-09" db="EMBL/GenBank/DDBJ databases">
        <authorList>
            <person name="Sun Q."/>
            <person name="Mori K."/>
        </authorList>
    </citation>
    <scope>NUCLEOTIDE SEQUENCE [LARGE SCALE GENOMIC DNA]</scope>
    <source>
        <strain evidence="2 3">CCM 7609</strain>
    </source>
</reference>
<sequence>MPTFHTSPCRWSVRSRSPSLASCWPESSTGTSSVPSVVGAMSSASPAASRLRFSSSSACSKGWVRA</sequence>
<protein>
    <recommendedName>
        <fullName evidence="4">Secreted protein</fullName>
    </recommendedName>
</protein>
<dbReference type="Proteomes" id="UP001589575">
    <property type="component" value="Unassembled WGS sequence"/>
</dbReference>
<accession>A0ABV5G645</accession>
<evidence type="ECO:0008006" key="4">
    <source>
        <dbReference type="Google" id="ProtNLM"/>
    </source>
</evidence>
<keyword evidence="3" id="KW-1185">Reference proteome</keyword>
<feature type="region of interest" description="Disordered" evidence="1">
    <location>
        <begin position="1"/>
        <end position="66"/>
    </location>
</feature>
<comment type="caution">
    <text evidence="2">The sequence shown here is derived from an EMBL/GenBank/DDBJ whole genome shotgun (WGS) entry which is preliminary data.</text>
</comment>
<dbReference type="EMBL" id="JBHMFI010000002">
    <property type="protein sequence ID" value="MFB9074418.1"/>
    <property type="molecule type" value="Genomic_DNA"/>
</dbReference>
<name>A0ABV5G645_9MICC</name>
<proteinExistence type="predicted"/>